<organism evidence="3 4">
    <name type="scientific">Podospora australis</name>
    <dbReference type="NCBI Taxonomy" id="1536484"/>
    <lineage>
        <taxon>Eukaryota</taxon>
        <taxon>Fungi</taxon>
        <taxon>Dikarya</taxon>
        <taxon>Ascomycota</taxon>
        <taxon>Pezizomycotina</taxon>
        <taxon>Sordariomycetes</taxon>
        <taxon>Sordariomycetidae</taxon>
        <taxon>Sordariales</taxon>
        <taxon>Podosporaceae</taxon>
        <taxon>Podospora</taxon>
    </lineage>
</organism>
<keyword evidence="2" id="KW-0472">Membrane</keyword>
<evidence type="ECO:0000313" key="4">
    <source>
        <dbReference type="Proteomes" id="UP001302126"/>
    </source>
</evidence>
<evidence type="ECO:0000256" key="2">
    <source>
        <dbReference type="SAM" id="Phobius"/>
    </source>
</evidence>
<feature type="transmembrane region" description="Helical" evidence="2">
    <location>
        <begin position="32"/>
        <end position="57"/>
    </location>
</feature>
<keyword evidence="2" id="KW-0812">Transmembrane</keyword>
<feature type="region of interest" description="Disordered" evidence="1">
    <location>
        <begin position="130"/>
        <end position="213"/>
    </location>
</feature>
<dbReference type="AlphaFoldDB" id="A0AAN6WX36"/>
<evidence type="ECO:0008006" key="5">
    <source>
        <dbReference type="Google" id="ProtNLM"/>
    </source>
</evidence>
<dbReference type="Proteomes" id="UP001302126">
    <property type="component" value="Unassembled WGS sequence"/>
</dbReference>
<sequence length="213" mass="21352">MAPSSSVSLSMILPREWNNGPSFPKQEGLHPAAIFGIVAGVLFFLVFVGWCCIFRFYKKMLTNKEYGFLPSLRTAANNHGNNHHYHHNGSGPGGFPMNHNNNGGGYANVDGGDGGMPYYGAQGPNGYNGGGYNGGGQGQAPPPTYGQGGGYDPGLHKPEASYGGGGHHGGDSGFGGNHNSSFGGGNSSGFGDSSGGGGGGGGFSSSGGGGSNN</sequence>
<evidence type="ECO:0000313" key="3">
    <source>
        <dbReference type="EMBL" id="KAK4189253.1"/>
    </source>
</evidence>
<accession>A0AAN6WX36</accession>
<keyword evidence="4" id="KW-1185">Reference proteome</keyword>
<comment type="caution">
    <text evidence="3">The sequence shown here is derived from an EMBL/GenBank/DDBJ whole genome shotgun (WGS) entry which is preliminary data.</text>
</comment>
<keyword evidence="2" id="KW-1133">Transmembrane helix</keyword>
<evidence type="ECO:0000256" key="1">
    <source>
        <dbReference type="SAM" id="MobiDB-lite"/>
    </source>
</evidence>
<proteinExistence type="predicted"/>
<gene>
    <name evidence="3" type="ORF">QBC35DRAFT_450402</name>
</gene>
<name>A0AAN6WX36_9PEZI</name>
<dbReference type="EMBL" id="MU864377">
    <property type="protein sequence ID" value="KAK4189253.1"/>
    <property type="molecule type" value="Genomic_DNA"/>
</dbReference>
<reference evidence="3" key="2">
    <citation type="submission" date="2023-05" db="EMBL/GenBank/DDBJ databases">
        <authorList>
            <consortium name="Lawrence Berkeley National Laboratory"/>
            <person name="Steindorff A."/>
            <person name="Hensen N."/>
            <person name="Bonometti L."/>
            <person name="Westerberg I."/>
            <person name="Brannstrom I.O."/>
            <person name="Guillou S."/>
            <person name="Cros-Aarteil S."/>
            <person name="Calhoun S."/>
            <person name="Haridas S."/>
            <person name="Kuo A."/>
            <person name="Mondo S."/>
            <person name="Pangilinan J."/>
            <person name="Riley R."/>
            <person name="Labutti K."/>
            <person name="Andreopoulos B."/>
            <person name="Lipzen A."/>
            <person name="Chen C."/>
            <person name="Yanf M."/>
            <person name="Daum C."/>
            <person name="Ng V."/>
            <person name="Clum A."/>
            <person name="Ohm R."/>
            <person name="Martin F."/>
            <person name="Silar P."/>
            <person name="Natvig D."/>
            <person name="Lalanne C."/>
            <person name="Gautier V."/>
            <person name="Ament-Velasquez S.L."/>
            <person name="Kruys A."/>
            <person name="Hutchinson M.I."/>
            <person name="Powell A.J."/>
            <person name="Barry K."/>
            <person name="Miller A.N."/>
            <person name="Grigoriev I.V."/>
            <person name="Debuchy R."/>
            <person name="Gladieux P."/>
            <person name="Thoren M.H."/>
            <person name="Johannesson H."/>
        </authorList>
    </citation>
    <scope>NUCLEOTIDE SEQUENCE</scope>
    <source>
        <strain evidence="3">PSN309</strain>
    </source>
</reference>
<reference evidence="3" key="1">
    <citation type="journal article" date="2023" name="Mol. Phylogenet. Evol.">
        <title>Genome-scale phylogeny and comparative genomics of the fungal order Sordariales.</title>
        <authorList>
            <person name="Hensen N."/>
            <person name="Bonometti L."/>
            <person name="Westerberg I."/>
            <person name="Brannstrom I.O."/>
            <person name="Guillou S."/>
            <person name="Cros-Aarteil S."/>
            <person name="Calhoun S."/>
            <person name="Haridas S."/>
            <person name="Kuo A."/>
            <person name="Mondo S."/>
            <person name="Pangilinan J."/>
            <person name="Riley R."/>
            <person name="LaButti K."/>
            <person name="Andreopoulos B."/>
            <person name="Lipzen A."/>
            <person name="Chen C."/>
            <person name="Yan M."/>
            <person name="Daum C."/>
            <person name="Ng V."/>
            <person name="Clum A."/>
            <person name="Steindorff A."/>
            <person name="Ohm R.A."/>
            <person name="Martin F."/>
            <person name="Silar P."/>
            <person name="Natvig D.O."/>
            <person name="Lalanne C."/>
            <person name="Gautier V."/>
            <person name="Ament-Velasquez S.L."/>
            <person name="Kruys A."/>
            <person name="Hutchinson M.I."/>
            <person name="Powell A.J."/>
            <person name="Barry K."/>
            <person name="Miller A.N."/>
            <person name="Grigoriev I.V."/>
            <person name="Debuchy R."/>
            <person name="Gladieux P."/>
            <person name="Hiltunen Thoren M."/>
            <person name="Johannesson H."/>
        </authorList>
    </citation>
    <scope>NUCLEOTIDE SEQUENCE</scope>
    <source>
        <strain evidence="3">PSN309</strain>
    </source>
</reference>
<feature type="compositionally biased region" description="Gly residues" evidence="1">
    <location>
        <begin position="162"/>
        <end position="213"/>
    </location>
</feature>
<protein>
    <recommendedName>
        <fullName evidence="5">Transmembrane protein</fullName>
    </recommendedName>
</protein>